<proteinExistence type="predicted"/>
<evidence type="ECO:0000256" key="1">
    <source>
        <dbReference type="PROSITE-ProRule" id="PRU00175"/>
    </source>
</evidence>
<dbReference type="PROSITE" id="PS50089">
    <property type="entry name" value="ZF_RING_2"/>
    <property type="match status" value="1"/>
</dbReference>
<dbReference type="Pfam" id="PF13639">
    <property type="entry name" value="zf-RING_2"/>
    <property type="match status" value="1"/>
</dbReference>
<dbReference type="SMART" id="SM00184">
    <property type="entry name" value="RING"/>
    <property type="match status" value="1"/>
</dbReference>
<evidence type="ECO:0000259" key="3">
    <source>
        <dbReference type="PROSITE" id="PS50089"/>
    </source>
</evidence>
<feature type="compositionally biased region" description="Low complexity" evidence="2">
    <location>
        <begin position="39"/>
        <end position="57"/>
    </location>
</feature>
<dbReference type="InterPro" id="IPR013083">
    <property type="entry name" value="Znf_RING/FYVE/PHD"/>
</dbReference>
<dbReference type="Gene3D" id="3.30.40.10">
    <property type="entry name" value="Zinc/RING finger domain, C3HC4 (zinc finger)"/>
    <property type="match status" value="1"/>
</dbReference>
<keyword evidence="1" id="KW-0862">Zinc</keyword>
<organism evidence="4 5">
    <name type="scientific">Cyclotella atomus</name>
    <dbReference type="NCBI Taxonomy" id="382360"/>
    <lineage>
        <taxon>Eukaryota</taxon>
        <taxon>Sar</taxon>
        <taxon>Stramenopiles</taxon>
        <taxon>Ochrophyta</taxon>
        <taxon>Bacillariophyta</taxon>
        <taxon>Coscinodiscophyceae</taxon>
        <taxon>Thalassiosirophycidae</taxon>
        <taxon>Stephanodiscales</taxon>
        <taxon>Stephanodiscaceae</taxon>
        <taxon>Cyclotella</taxon>
    </lineage>
</organism>
<gene>
    <name evidence="4" type="ORF">ACHAWO_005514</name>
</gene>
<sequence length="422" mass="45046">MNATSSTASLSNQMIKTDSHAVLMELFARDQYLVRQAASSSKNSPNPPQNGNTVTAMNNNDNNIANGEQVRFNIPPPSSNNAASMPMQKQHSVTFDRVPTLSSWPHFSSVSSLNNLGGIQGVKSITNLSMADLSSQGNLNKMGNLAQVKSYENMGRGDSYAFLEIFFDDKSGMSRGSSQRGIKREREDDDAIGLSLDGDDGGTPVAVNTTKPSAAVAANEPDNMPSSAPMLEDDGEDDTDGGELKRAYDDALAARGLIAVRRSCEKLTDLALPAKMQRTLSQEYIRQHAQGQSMGDFFNSSNSQYAPQANHVLNGIPNNGASFPTETVAPADQMQTMNPDPSIAANTSVQVPSSTECALCSTVSVDTQLRPCGHMFHGRCLKPSLQNTSGPPKCPMCGTSMQSAILAVPTAPEDSAWDESKL</sequence>
<dbReference type="AlphaFoldDB" id="A0ABD3PJR0"/>
<dbReference type="SUPFAM" id="SSF57850">
    <property type="entry name" value="RING/U-box"/>
    <property type="match status" value="1"/>
</dbReference>
<dbReference type="InterPro" id="IPR001841">
    <property type="entry name" value="Znf_RING"/>
</dbReference>
<evidence type="ECO:0000256" key="2">
    <source>
        <dbReference type="SAM" id="MobiDB-lite"/>
    </source>
</evidence>
<evidence type="ECO:0000313" key="5">
    <source>
        <dbReference type="Proteomes" id="UP001530400"/>
    </source>
</evidence>
<evidence type="ECO:0000313" key="4">
    <source>
        <dbReference type="EMBL" id="KAL3787596.1"/>
    </source>
</evidence>
<feature type="region of interest" description="Disordered" evidence="2">
    <location>
        <begin position="173"/>
        <end position="241"/>
    </location>
</feature>
<dbReference type="Proteomes" id="UP001530400">
    <property type="component" value="Unassembled WGS sequence"/>
</dbReference>
<feature type="domain" description="RING-type" evidence="3">
    <location>
        <begin position="357"/>
        <end position="397"/>
    </location>
</feature>
<reference evidence="4 5" key="1">
    <citation type="submission" date="2024-10" db="EMBL/GenBank/DDBJ databases">
        <title>Updated reference genomes for cyclostephanoid diatoms.</title>
        <authorList>
            <person name="Roberts W.R."/>
            <person name="Alverson A.J."/>
        </authorList>
    </citation>
    <scope>NUCLEOTIDE SEQUENCE [LARGE SCALE GENOMIC DNA]</scope>
    <source>
        <strain evidence="4 5">AJA010-31</strain>
    </source>
</reference>
<keyword evidence="1" id="KW-0479">Metal-binding</keyword>
<keyword evidence="1" id="KW-0863">Zinc-finger</keyword>
<protein>
    <recommendedName>
        <fullName evidence="3">RING-type domain-containing protein</fullName>
    </recommendedName>
</protein>
<dbReference type="EMBL" id="JALLPJ020000605">
    <property type="protein sequence ID" value="KAL3787596.1"/>
    <property type="molecule type" value="Genomic_DNA"/>
</dbReference>
<accession>A0ABD3PJR0</accession>
<dbReference type="GO" id="GO:0008270">
    <property type="term" value="F:zinc ion binding"/>
    <property type="evidence" value="ECO:0007669"/>
    <property type="project" value="UniProtKB-KW"/>
</dbReference>
<feature type="region of interest" description="Disordered" evidence="2">
    <location>
        <begin position="37"/>
        <end position="57"/>
    </location>
</feature>
<feature type="compositionally biased region" description="Acidic residues" evidence="2">
    <location>
        <begin position="231"/>
        <end position="241"/>
    </location>
</feature>
<comment type="caution">
    <text evidence="4">The sequence shown here is derived from an EMBL/GenBank/DDBJ whole genome shotgun (WGS) entry which is preliminary data.</text>
</comment>
<keyword evidence="5" id="KW-1185">Reference proteome</keyword>
<name>A0ABD3PJR0_9STRA</name>